<feature type="compositionally biased region" description="Polar residues" evidence="1">
    <location>
        <begin position="18"/>
        <end position="41"/>
    </location>
</feature>
<dbReference type="STRING" id="1196081.A0A364L5N4"/>
<evidence type="ECO:0000313" key="2">
    <source>
        <dbReference type="EMBL" id="RAO71031.1"/>
    </source>
</evidence>
<name>A0A364L5N4_TALAM</name>
<feature type="compositionally biased region" description="Low complexity" evidence="1">
    <location>
        <begin position="236"/>
        <end position="250"/>
    </location>
</feature>
<feature type="compositionally biased region" description="Basic and acidic residues" evidence="1">
    <location>
        <begin position="185"/>
        <end position="199"/>
    </location>
</feature>
<organism evidence="2 3">
    <name type="scientific">Talaromyces amestolkiae</name>
    <dbReference type="NCBI Taxonomy" id="1196081"/>
    <lineage>
        <taxon>Eukaryota</taxon>
        <taxon>Fungi</taxon>
        <taxon>Dikarya</taxon>
        <taxon>Ascomycota</taxon>
        <taxon>Pezizomycotina</taxon>
        <taxon>Eurotiomycetes</taxon>
        <taxon>Eurotiomycetidae</taxon>
        <taxon>Eurotiales</taxon>
        <taxon>Trichocomaceae</taxon>
        <taxon>Talaromyces</taxon>
        <taxon>Talaromyces sect. Talaromyces</taxon>
    </lineage>
</organism>
<accession>A0A364L5N4</accession>
<feature type="compositionally biased region" description="Polar residues" evidence="1">
    <location>
        <begin position="62"/>
        <end position="71"/>
    </location>
</feature>
<gene>
    <name evidence="2" type="ORF">BHQ10_007043</name>
</gene>
<evidence type="ECO:0000256" key="1">
    <source>
        <dbReference type="SAM" id="MobiDB-lite"/>
    </source>
</evidence>
<feature type="region of interest" description="Disordered" evidence="1">
    <location>
        <begin position="1"/>
        <end position="44"/>
    </location>
</feature>
<evidence type="ECO:0008006" key="4">
    <source>
        <dbReference type="Google" id="ProtNLM"/>
    </source>
</evidence>
<dbReference type="AlphaFoldDB" id="A0A364L5N4"/>
<protein>
    <recommendedName>
        <fullName evidence="4">Solid-state culture expressed protein (Aos23)</fullName>
    </recommendedName>
</protein>
<sequence>METVNKVVDAGYKAIWGEQNTDNTKSQTTASGSQPTTSTGMTGIPTVDKVVEAGKKAIWGESTETQQQTSLGEEPVAGKRGLGTATDPYDAGNRDEQYDAPSVEAGGLPTSIPVSEQRNIETVDTPLNTTNMGSSSGTAAAGTAATHDLKTTATGLQPDPAQPGNAADSTSRAIPDGGPGQTLKHTSEPFEEETQKLAKDLQNIKVDDEKPKVHTQAGGIAVSRPNQAVHSKEDSLSSSSSGSSAGAIDSQGNARKSKTSKLEKVKNKLHIGSHSPKASR</sequence>
<dbReference type="RefSeq" id="XP_040735547.1">
    <property type="nucleotide sequence ID" value="XM_040879696.1"/>
</dbReference>
<evidence type="ECO:0000313" key="3">
    <source>
        <dbReference type="Proteomes" id="UP000249363"/>
    </source>
</evidence>
<dbReference type="Proteomes" id="UP000249363">
    <property type="component" value="Unassembled WGS sequence"/>
</dbReference>
<keyword evidence="3" id="KW-1185">Reference proteome</keyword>
<reference evidence="2 3" key="1">
    <citation type="journal article" date="2017" name="Biotechnol. Biofuels">
        <title>Differential beta-glucosidase expression as a function of carbon source availability in Talaromyces amestolkiae: a genomic and proteomic approach.</title>
        <authorList>
            <person name="de Eugenio L.I."/>
            <person name="Mendez-Liter J.A."/>
            <person name="Nieto-Dominguez M."/>
            <person name="Alonso L."/>
            <person name="Gil-Munoz J."/>
            <person name="Barriuso J."/>
            <person name="Prieto A."/>
            <person name="Martinez M.J."/>
        </authorList>
    </citation>
    <scope>NUCLEOTIDE SEQUENCE [LARGE SCALE GENOMIC DNA]</scope>
    <source>
        <strain evidence="2 3">CIB</strain>
    </source>
</reference>
<proteinExistence type="predicted"/>
<comment type="caution">
    <text evidence="2">The sequence shown here is derived from an EMBL/GenBank/DDBJ whole genome shotgun (WGS) entry which is preliminary data.</text>
</comment>
<feature type="compositionally biased region" description="Polar residues" evidence="1">
    <location>
        <begin position="112"/>
        <end position="132"/>
    </location>
</feature>
<dbReference type="EMBL" id="MIKG01000014">
    <property type="protein sequence ID" value="RAO71031.1"/>
    <property type="molecule type" value="Genomic_DNA"/>
</dbReference>
<dbReference type="OrthoDB" id="5388207at2759"/>
<feature type="compositionally biased region" description="Low complexity" evidence="1">
    <location>
        <begin position="133"/>
        <end position="146"/>
    </location>
</feature>
<feature type="compositionally biased region" description="Basic residues" evidence="1">
    <location>
        <begin position="267"/>
        <end position="280"/>
    </location>
</feature>
<dbReference type="GeneID" id="63796259"/>
<feature type="region of interest" description="Disordered" evidence="1">
    <location>
        <begin position="59"/>
        <end position="280"/>
    </location>
</feature>